<dbReference type="GO" id="GO:0004103">
    <property type="term" value="F:choline kinase activity"/>
    <property type="evidence" value="ECO:0007669"/>
    <property type="project" value="TreeGrafter"/>
</dbReference>
<dbReference type="Gene3D" id="3.30.200.20">
    <property type="entry name" value="Phosphorylase Kinase, domain 1"/>
    <property type="match status" value="1"/>
</dbReference>
<evidence type="ECO:0000313" key="2">
    <source>
        <dbReference type="EMBL" id="KAJ8480331.1"/>
    </source>
</evidence>
<dbReference type="PANTHER" id="PTHR22603">
    <property type="entry name" value="CHOLINE/ETHANOALAMINE KINASE"/>
    <property type="match status" value="1"/>
</dbReference>
<accession>A0AAV8PFX0</accession>
<dbReference type="Proteomes" id="UP001222027">
    <property type="component" value="Unassembled WGS sequence"/>
</dbReference>
<dbReference type="AlphaFoldDB" id="A0AAV8PFX0"/>
<evidence type="ECO:0000256" key="1">
    <source>
        <dbReference type="ARBA" id="ARBA00038211"/>
    </source>
</evidence>
<reference evidence="2 3" key="1">
    <citation type="submission" date="2022-12" db="EMBL/GenBank/DDBJ databases">
        <title>Chromosome-scale assembly of the Ensete ventricosum genome.</title>
        <authorList>
            <person name="Dussert Y."/>
            <person name="Stocks J."/>
            <person name="Wendawek A."/>
            <person name="Woldeyes F."/>
            <person name="Nichols R.A."/>
            <person name="Borrell J.S."/>
        </authorList>
    </citation>
    <scope>NUCLEOTIDE SEQUENCE [LARGE SCALE GENOMIC DNA]</scope>
    <source>
        <strain evidence="3">cv. Maze</strain>
        <tissue evidence="2">Seeds</tissue>
    </source>
</reference>
<dbReference type="InterPro" id="IPR011009">
    <property type="entry name" value="Kinase-like_dom_sf"/>
</dbReference>
<comment type="caution">
    <text evidence="2">The sequence shown here is derived from an EMBL/GenBank/DDBJ whole genome shotgun (WGS) entry which is preliminary data.</text>
</comment>
<comment type="similarity">
    <text evidence="1">Belongs to the choline/ethanolamine kinase family.</text>
</comment>
<name>A0AAV8PFX0_ENSVE</name>
<dbReference type="GO" id="GO:0004305">
    <property type="term" value="F:ethanolamine kinase activity"/>
    <property type="evidence" value="ECO:0007669"/>
    <property type="project" value="TreeGrafter"/>
</dbReference>
<gene>
    <name evidence="2" type="ORF">OPV22_024058</name>
</gene>
<protein>
    <recommendedName>
        <fullName evidence="4">Choline kinase N-terminal domain-containing protein</fullName>
    </recommendedName>
</protein>
<dbReference type="CDD" id="cd05157">
    <property type="entry name" value="ETNK_euk"/>
    <property type="match status" value="1"/>
</dbReference>
<dbReference type="GO" id="GO:0006646">
    <property type="term" value="P:phosphatidylethanolamine biosynthetic process"/>
    <property type="evidence" value="ECO:0007669"/>
    <property type="project" value="TreeGrafter"/>
</dbReference>
<keyword evidence="3" id="KW-1185">Reference proteome</keyword>
<dbReference type="EMBL" id="JAQQAF010000006">
    <property type="protein sequence ID" value="KAJ8480331.1"/>
    <property type="molecule type" value="Genomic_DNA"/>
</dbReference>
<organism evidence="2 3">
    <name type="scientific">Ensete ventricosum</name>
    <name type="common">Abyssinian banana</name>
    <name type="synonym">Musa ensete</name>
    <dbReference type="NCBI Taxonomy" id="4639"/>
    <lineage>
        <taxon>Eukaryota</taxon>
        <taxon>Viridiplantae</taxon>
        <taxon>Streptophyta</taxon>
        <taxon>Embryophyta</taxon>
        <taxon>Tracheophyta</taxon>
        <taxon>Spermatophyta</taxon>
        <taxon>Magnoliopsida</taxon>
        <taxon>Liliopsida</taxon>
        <taxon>Zingiberales</taxon>
        <taxon>Musaceae</taxon>
        <taxon>Ensete</taxon>
    </lineage>
</organism>
<proteinExistence type="inferred from homology"/>
<dbReference type="PANTHER" id="PTHR22603:SF93">
    <property type="entry name" value="RE24176P"/>
    <property type="match status" value="1"/>
</dbReference>
<dbReference type="Gene3D" id="3.90.1200.10">
    <property type="match status" value="1"/>
</dbReference>
<sequence length="437" mass="50668">MPRGDRRNALSCRIRLRRPRGSILFVVASPRDFRSSPQSIRFFRAKSIRCIPFPTVSSLWGFVSSSFLTRESSATNSCCSFVSLFFSTFLGGCSAKMVLAEAIEVAERIPKEAKRILYDLASAWGDVRDSKALEVVPLKGALTNEVYQVNWPTLSKDGVSRKVLVRIYGEGVDVFFDRENEIQTFECMSQHGQGPLLLGRFANGRVEEFIHARTLSAPDLRDPDVSALIASKLREFHVRNMPGPRKVFLWERLRHWHKEAIKMCSSEEIEEFHLDTLDEEITTLENILSTEDQSIGFCHNDLQYGNIMMDEEFRQVTIIDYEYASFNPIAYDLANHFCEMAANYHTETPHILDYDKYPDVEERKRFIQIYLSSDNKTSEDTEVEQMLRLTEKYALASHLLWGLWGIISEHVNEIDFEYMEYARQRLRQYWSMKPKVL</sequence>
<evidence type="ECO:0008006" key="4">
    <source>
        <dbReference type="Google" id="ProtNLM"/>
    </source>
</evidence>
<dbReference type="Pfam" id="PF01633">
    <property type="entry name" value="Choline_kinase"/>
    <property type="match status" value="1"/>
</dbReference>
<dbReference type="GO" id="GO:0005737">
    <property type="term" value="C:cytoplasm"/>
    <property type="evidence" value="ECO:0007669"/>
    <property type="project" value="TreeGrafter"/>
</dbReference>
<evidence type="ECO:0000313" key="3">
    <source>
        <dbReference type="Proteomes" id="UP001222027"/>
    </source>
</evidence>
<dbReference type="SUPFAM" id="SSF56112">
    <property type="entry name" value="Protein kinase-like (PK-like)"/>
    <property type="match status" value="1"/>
</dbReference>